<dbReference type="SUPFAM" id="SSF47005">
    <property type="entry name" value="Peripheral subunit-binding domain of 2-oxo acid dehydrogenase complex"/>
    <property type="match status" value="1"/>
</dbReference>
<keyword evidence="3" id="KW-1185">Reference proteome</keyword>
<dbReference type="Proteomes" id="UP001432322">
    <property type="component" value="Unassembled WGS sequence"/>
</dbReference>
<dbReference type="InterPro" id="IPR045257">
    <property type="entry name" value="E2/Pdx1"/>
</dbReference>
<dbReference type="Gene3D" id="3.30.559.10">
    <property type="entry name" value="Chloramphenicol acetyltransferase-like domain"/>
    <property type="match status" value="1"/>
</dbReference>
<dbReference type="PANTHER" id="PTHR23151">
    <property type="entry name" value="DIHYDROLIPOAMIDE ACETYL/SUCCINYL-TRANSFERASE-RELATED"/>
    <property type="match status" value="1"/>
</dbReference>
<comment type="caution">
    <text evidence="2">The sequence shown here is derived from an EMBL/GenBank/DDBJ whole genome shotgun (WGS) entry which is preliminary data.</text>
</comment>
<dbReference type="InterPro" id="IPR023213">
    <property type="entry name" value="CAT-like_dom_sf"/>
</dbReference>
<evidence type="ECO:0000313" key="2">
    <source>
        <dbReference type="EMBL" id="GMT24418.1"/>
    </source>
</evidence>
<dbReference type="InterPro" id="IPR036625">
    <property type="entry name" value="E3-bd_dom_sf"/>
</dbReference>
<feature type="domain" description="2-oxoacid dehydrogenase acyltransferase catalytic" evidence="1">
    <location>
        <begin position="111"/>
        <end position="327"/>
    </location>
</feature>
<dbReference type="PANTHER" id="PTHR23151:SF90">
    <property type="entry name" value="DIHYDROLIPOYLLYSINE-RESIDUE ACETYLTRANSFERASE COMPONENT OF PYRUVATE DEHYDROGENASE COMPLEX, MITOCHONDRIAL-RELATED"/>
    <property type="match status" value="1"/>
</dbReference>
<sequence length="346" mass="37613">IYIYIYIRWVMNSAGALCRVISTASNRQLSTESHGLMGPAVKLLLYHYGLSPIEVTATGPKKNLLKSDVMAVVQSRKLNPVERITKKVEDGKKTSMDAPKGSERSIGGFIDIPLTNMRRTIAKRLSQSKATIPHEYVSGSVAWDGVASLRRQLKEDGIAVSLNDIIIKAVANALRAIPSVNVCWRGEGVVSLPSVDISIAVATPQGLITPIVFNADMKGILEISQTVRDLTTKAKENGLAPNEFQGGTFTISNLGMFGSVIGFTAIINEPQAAILTIGSPVYEMNEWNKTESRCLMTLCYDGRAISVSDARQFISHVSQSLAQPLLLITSPPTIALDDQFDYAKFL</sequence>
<proteinExistence type="predicted"/>
<accession>A0AAV5W1R5</accession>
<evidence type="ECO:0000313" key="3">
    <source>
        <dbReference type="Proteomes" id="UP001432322"/>
    </source>
</evidence>
<dbReference type="SUPFAM" id="SSF52777">
    <property type="entry name" value="CoA-dependent acyltransferases"/>
    <property type="match status" value="1"/>
</dbReference>
<dbReference type="AlphaFoldDB" id="A0AAV5W1R5"/>
<dbReference type="InterPro" id="IPR001078">
    <property type="entry name" value="2-oxoacid_DH_actylTfrase"/>
</dbReference>
<protein>
    <recommendedName>
        <fullName evidence="1">2-oxoacid dehydrogenase acyltransferase catalytic domain-containing protein</fullName>
    </recommendedName>
</protein>
<feature type="non-terminal residue" evidence="2">
    <location>
        <position position="1"/>
    </location>
</feature>
<dbReference type="GO" id="GO:0006086">
    <property type="term" value="P:pyruvate decarboxylation to acetyl-CoA"/>
    <property type="evidence" value="ECO:0007669"/>
    <property type="project" value="InterPro"/>
</dbReference>
<name>A0AAV5W1R5_9BILA</name>
<dbReference type="GO" id="GO:0045254">
    <property type="term" value="C:pyruvate dehydrogenase complex"/>
    <property type="evidence" value="ECO:0007669"/>
    <property type="project" value="InterPro"/>
</dbReference>
<evidence type="ECO:0000259" key="1">
    <source>
        <dbReference type="Pfam" id="PF00198"/>
    </source>
</evidence>
<gene>
    <name evidence="2" type="ORF">PFISCL1PPCAC_15715</name>
</gene>
<dbReference type="EMBL" id="BTSY01000004">
    <property type="protein sequence ID" value="GMT24418.1"/>
    <property type="molecule type" value="Genomic_DNA"/>
</dbReference>
<organism evidence="2 3">
    <name type="scientific">Pristionchus fissidentatus</name>
    <dbReference type="NCBI Taxonomy" id="1538716"/>
    <lineage>
        <taxon>Eukaryota</taxon>
        <taxon>Metazoa</taxon>
        <taxon>Ecdysozoa</taxon>
        <taxon>Nematoda</taxon>
        <taxon>Chromadorea</taxon>
        <taxon>Rhabditida</taxon>
        <taxon>Rhabditina</taxon>
        <taxon>Diplogasteromorpha</taxon>
        <taxon>Diplogasteroidea</taxon>
        <taxon>Neodiplogasteridae</taxon>
        <taxon>Pristionchus</taxon>
    </lineage>
</organism>
<dbReference type="Pfam" id="PF00198">
    <property type="entry name" value="2-oxoacid_dh"/>
    <property type="match status" value="1"/>
</dbReference>
<reference evidence="2" key="1">
    <citation type="submission" date="2023-10" db="EMBL/GenBank/DDBJ databases">
        <title>Genome assembly of Pristionchus species.</title>
        <authorList>
            <person name="Yoshida K."/>
            <person name="Sommer R.J."/>
        </authorList>
    </citation>
    <scope>NUCLEOTIDE SEQUENCE</scope>
    <source>
        <strain evidence="2">RS5133</strain>
    </source>
</reference>
<dbReference type="GO" id="GO:0004742">
    <property type="term" value="F:dihydrolipoyllysine-residue acetyltransferase activity"/>
    <property type="evidence" value="ECO:0007669"/>
    <property type="project" value="TreeGrafter"/>
</dbReference>